<dbReference type="EMBL" id="FUZU01000004">
    <property type="protein sequence ID" value="SKC87596.1"/>
    <property type="molecule type" value="Genomic_DNA"/>
</dbReference>
<name>A0A1T5MH75_9BACT</name>
<sequence>MKYSIILAFILFTNSLFAQTLEKDFPESFKVKITNTISVPRENVLIVLSPDEVSKQSKKFNSKAFVVVAGGKEIPSQYNEQDQDNKGIVFVLDKLEASASRDIVVRFHPTATIPRNYTKRTQAELSHKVGGEWKNREYIGGTFKNVDFLQVPPEHKDHSWFIRYEGPGWESDKVGYRFYLDQRNASDVFGKKTPEVALQLAGQDGFDSYHNMQPWGMDVMKVGKSLGIGSIGSFHNGTAIRVEKTDAVNCRITENGNIYSSILTNYIGWAVADKKHDVQSRLSIHQGTRLTHALLDISSDPDNIATGIVKDNLAKLFTGKGDAKHWAYLATYGKQSLNNDELGLAVLFKPSNIIEFTEDEFSHVVKLRPEQGKLDYYFLAAWIGEPDGIKNEKEFLDYINKVSLELANPVKIEITRK</sequence>
<dbReference type="RefSeq" id="WP_079689926.1">
    <property type="nucleotide sequence ID" value="NZ_FUZU01000004.1"/>
</dbReference>
<keyword evidence="3" id="KW-1185">Reference proteome</keyword>
<dbReference type="OrthoDB" id="846806at2"/>
<evidence type="ECO:0000256" key="1">
    <source>
        <dbReference type="SAM" id="SignalP"/>
    </source>
</evidence>
<dbReference type="Pfam" id="PF16153">
    <property type="entry name" value="DUF4861"/>
    <property type="match status" value="1"/>
</dbReference>
<feature type="signal peptide" evidence="1">
    <location>
        <begin position="1"/>
        <end position="18"/>
    </location>
</feature>
<keyword evidence="1" id="KW-0732">Signal</keyword>
<evidence type="ECO:0008006" key="4">
    <source>
        <dbReference type="Google" id="ProtNLM"/>
    </source>
</evidence>
<organism evidence="2 3">
    <name type="scientific">Ohtaekwangia koreensis</name>
    <dbReference type="NCBI Taxonomy" id="688867"/>
    <lineage>
        <taxon>Bacteria</taxon>
        <taxon>Pseudomonadati</taxon>
        <taxon>Bacteroidota</taxon>
        <taxon>Cytophagia</taxon>
        <taxon>Cytophagales</taxon>
        <taxon>Fulvivirgaceae</taxon>
        <taxon>Ohtaekwangia</taxon>
    </lineage>
</organism>
<dbReference type="Proteomes" id="UP000190961">
    <property type="component" value="Unassembled WGS sequence"/>
</dbReference>
<dbReference type="AlphaFoldDB" id="A0A1T5MH75"/>
<dbReference type="InterPro" id="IPR032342">
    <property type="entry name" value="DUF4861"/>
</dbReference>
<dbReference type="STRING" id="688867.SAMN05660236_5465"/>
<evidence type="ECO:0000313" key="2">
    <source>
        <dbReference type="EMBL" id="SKC87596.1"/>
    </source>
</evidence>
<evidence type="ECO:0000313" key="3">
    <source>
        <dbReference type="Proteomes" id="UP000190961"/>
    </source>
</evidence>
<gene>
    <name evidence="2" type="ORF">SAMN05660236_5465</name>
</gene>
<feature type="chain" id="PRO_5012707729" description="DUF4861 domain-containing protein" evidence="1">
    <location>
        <begin position="19"/>
        <end position="417"/>
    </location>
</feature>
<protein>
    <recommendedName>
        <fullName evidence="4">DUF4861 domain-containing protein</fullName>
    </recommendedName>
</protein>
<proteinExistence type="predicted"/>
<reference evidence="2 3" key="1">
    <citation type="submission" date="2017-02" db="EMBL/GenBank/DDBJ databases">
        <authorList>
            <person name="Peterson S.W."/>
        </authorList>
    </citation>
    <scope>NUCLEOTIDE SEQUENCE [LARGE SCALE GENOMIC DNA]</scope>
    <source>
        <strain evidence="2 3">DSM 25262</strain>
    </source>
</reference>
<accession>A0A1T5MH75</accession>